<dbReference type="Pfam" id="PF01535">
    <property type="entry name" value="PPR"/>
    <property type="match status" value="1"/>
</dbReference>
<feature type="repeat" description="PPR" evidence="4">
    <location>
        <begin position="44"/>
        <end position="78"/>
    </location>
</feature>
<comment type="similarity">
    <text evidence="1">Belongs to the PPR family. P subfamily.</text>
</comment>
<dbReference type="PANTHER" id="PTHR47939">
    <property type="entry name" value="MEMBRANE-ASSOCIATED SALT-INDUCIBLE PROTEIN-LIKE"/>
    <property type="match status" value="1"/>
</dbReference>
<dbReference type="PROSITE" id="PS51375">
    <property type="entry name" value="PPR"/>
    <property type="match status" value="1"/>
</dbReference>
<dbReference type="PANTHER" id="PTHR47939:SF5">
    <property type="entry name" value="PENTACOTRIPEPTIDE-REPEAT REGION OF PRORP DOMAIN-CONTAINING PROTEIN"/>
    <property type="match status" value="1"/>
</dbReference>
<dbReference type="NCBIfam" id="TIGR00756">
    <property type="entry name" value="PPR"/>
    <property type="match status" value="1"/>
</dbReference>
<reference evidence="5" key="1">
    <citation type="submission" date="2020-07" db="EMBL/GenBank/DDBJ databases">
        <authorList>
            <person name="Lin J."/>
        </authorList>
    </citation>
    <scope>NUCLEOTIDE SEQUENCE</scope>
</reference>
<gene>
    <name evidence="5" type="ORF">CB5_LOCUS26134</name>
</gene>
<dbReference type="InterPro" id="IPR050667">
    <property type="entry name" value="PPR-containing_protein"/>
</dbReference>
<proteinExistence type="inferred from homology"/>
<evidence type="ECO:0000256" key="3">
    <source>
        <dbReference type="ARBA" id="ARBA00022946"/>
    </source>
</evidence>
<dbReference type="InterPro" id="IPR011990">
    <property type="entry name" value="TPR-like_helical_dom_sf"/>
</dbReference>
<dbReference type="Pfam" id="PF13041">
    <property type="entry name" value="PPR_2"/>
    <property type="match status" value="1"/>
</dbReference>
<evidence type="ECO:0000313" key="5">
    <source>
        <dbReference type="EMBL" id="CAD1842923.1"/>
    </source>
</evidence>
<sequence>MEHRGLNPGPAVLAAIIQNLCKCNKLNQAEKYLAVMRQKTLAPTRCIYDALITCCCDQGNKKRALQFYDEMTRNKLIPSSDAFMTLAKKLFIRKHETQSLRRKCSSSKTI</sequence>
<dbReference type="EMBL" id="LR862136">
    <property type="protein sequence ID" value="CAD1842923.1"/>
    <property type="molecule type" value="Genomic_DNA"/>
</dbReference>
<evidence type="ECO:0008006" key="6">
    <source>
        <dbReference type="Google" id="ProtNLM"/>
    </source>
</evidence>
<evidence type="ECO:0000256" key="1">
    <source>
        <dbReference type="ARBA" id="ARBA00007626"/>
    </source>
</evidence>
<name>A0A6V7QII0_ANACO</name>
<organism evidence="5">
    <name type="scientific">Ananas comosus var. bracteatus</name>
    <name type="common">red pineapple</name>
    <dbReference type="NCBI Taxonomy" id="296719"/>
    <lineage>
        <taxon>Eukaryota</taxon>
        <taxon>Viridiplantae</taxon>
        <taxon>Streptophyta</taxon>
        <taxon>Embryophyta</taxon>
        <taxon>Tracheophyta</taxon>
        <taxon>Spermatophyta</taxon>
        <taxon>Magnoliopsida</taxon>
        <taxon>Liliopsida</taxon>
        <taxon>Poales</taxon>
        <taxon>Bromeliaceae</taxon>
        <taxon>Bromelioideae</taxon>
        <taxon>Ananas</taxon>
    </lineage>
</organism>
<accession>A0A6V7QII0</accession>
<dbReference type="Gene3D" id="1.25.40.10">
    <property type="entry name" value="Tetratricopeptide repeat domain"/>
    <property type="match status" value="1"/>
</dbReference>
<keyword evidence="3" id="KW-0809">Transit peptide</keyword>
<protein>
    <recommendedName>
        <fullName evidence="6">Pentatricopeptide repeat-containing protein</fullName>
    </recommendedName>
</protein>
<evidence type="ECO:0000256" key="2">
    <source>
        <dbReference type="ARBA" id="ARBA00022737"/>
    </source>
</evidence>
<evidence type="ECO:0000256" key="4">
    <source>
        <dbReference type="PROSITE-ProRule" id="PRU00708"/>
    </source>
</evidence>
<dbReference type="InterPro" id="IPR002885">
    <property type="entry name" value="PPR_rpt"/>
</dbReference>
<keyword evidence="2" id="KW-0677">Repeat</keyword>
<dbReference type="AlphaFoldDB" id="A0A6V7QII0"/>